<keyword evidence="5" id="KW-0460">Magnesium</keyword>
<dbReference type="GO" id="GO:0046872">
    <property type="term" value="F:metal ion binding"/>
    <property type="evidence" value="ECO:0007669"/>
    <property type="project" value="UniProtKB-KW"/>
</dbReference>
<dbReference type="GO" id="GO:0005524">
    <property type="term" value="F:ATP binding"/>
    <property type="evidence" value="ECO:0007669"/>
    <property type="project" value="UniProtKB-KW"/>
</dbReference>
<protein>
    <submittedName>
        <fullName evidence="7">Uncharacterized protein</fullName>
    </submittedName>
</protein>
<keyword evidence="2" id="KW-0479">Metal-binding</keyword>
<keyword evidence="4" id="KW-0067">ATP-binding</keyword>
<evidence type="ECO:0000256" key="3">
    <source>
        <dbReference type="ARBA" id="ARBA00022741"/>
    </source>
</evidence>
<sequence>MAYGTGELAQWNPSHPSHIPLQPSTLFTVFRFVFFFPPILPASVVMRNYSPLGRPWISPAQRMPPPPSSSHPQVFRLQSVDFITNVREALRKEAEHAASGTGDRNCFPIDVLLVHGTCIVNEAILKKSIQHLDALDKIDANGAHKLEVLFNGTKVLQASPTSQGQTSAGTIDGGCLGVVLHTGLGTERDLKNSKLLFDCVLIIAGVVSPELSMELSLAVNASLMALSKFGTSVLLNDEHGQISQQTSSAPNHSAFPLVGACRFGKTGTITIENLVLGIE</sequence>
<name>A0A8I3A4P8_9AGAM</name>
<organism evidence="7 8">
    <name type="scientific">Boletus reticuloceps</name>
    <dbReference type="NCBI Taxonomy" id="495285"/>
    <lineage>
        <taxon>Eukaryota</taxon>
        <taxon>Fungi</taxon>
        <taxon>Dikarya</taxon>
        <taxon>Basidiomycota</taxon>
        <taxon>Agaricomycotina</taxon>
        <taxon>Agaricomycetes</taxon>
        <taxon>Agaricomycetidae</taxon>
        <taxon>Boletales</taxon>
        <taxon>Boletineae</taxon>
        <taxon>Boletaceae</taxon>
        <taxon>Boletoideae</taxon>
        <taxon>Boletus</taxon>
    </lineage>
</organism>
<dbReference type="OrthoDB" id="2687003at2759"/>
<dbReference type="PANTHER" id="PTHR45630:SF7">
    <property type="entry name" value="ENDOPLASMIC RETICULUM TRANSMEMBRANE HELIX TRANSLOCASE"/>
    <property type="match status" value="1"/>
</dbReference>
<evidence type="ECO:0000256" key="1">
    <source>
        <dbReference type="ARBA" id="ARBA00004141"/>
    </source>
</evidence>
<comment type="caution">
    <text evidence="7">The sequence shown here is derived from an EMBL/GenBank/DDBJ whole genome shotgun (WGS) entry which is preliminary data.</text>
</comment>
<dbReference type="AlphaFoldDB" id="A0A8I3A4P8"/>
<dbReference type="InterPro" id="IPR006544">
    <property type="entry name" value="P-type_TPase_V"/>
</dbReference>
<accession>A0A8I3A4P8</accession>
<evidence type="ECO:0000256" key="5">
    <source>
        <dbReference type="ARBA" id="ARBA00022842"/>
    </source>
</evidence>
<evidence type="ECO:0000256" key="2">
    <source>
        <dbReference type="ARBA" id="ARBA00022723"/>
    </source>
</evidence>
<dbReference type="Gene3D" id="2.70.150.10">
    <property type="entry name" value="Calcium-transporting ATPase, cytoplasmic transduction domain A"/>
    <property type="match status" value="1"/>
</dbReference>
<dbReference type="PANTHER" id="PTHR45630">
    <property type="entry name" value="CATION-TRANSPORTING ATPASE-RELATED"/>
    <property type="match status" value="1"/>
</dbReference>
<evidence type="ECO:0000256" key="4">
    <source>
        <dbReference type="ARBA" id="ARBA00022840"/>
    </source>
</evidence>
<dbReference type="GO" id="GO:0015662">
    <property type="term" value="F:P-type ion transporter activity"/>
    <property type="evidence" value="ECO:0007669"/>
    <property type="project" value="TreeGrafter"/>
</dbReference>
<reference evidence="7" key="1">
    <citation type="submission" date="2021-03" db="EMBL/GenBank/DDBJ databases">
        <title>Evolutionary innovations through gain and loss of genes in the ectomycorrhizal Boletales.</title>
        <authorList>
            <person name="Wu G."/>
            <person name="Miyauchi S."/>
            <person name="Morin E."/>
            <person name="Yang Z.-L."/>
            <person name="Xu J."/>
            <person name="Martin F.M."/>
        </authorList>
    </citation>
    <scope>NUCLEOTIDE SEQUENCE</scope>
    <source>
        <strain evidence="7">BR01</strain>
    </source>
</reference>
<keyword evidence="6" id="KW-1278">Translocase</keyword>
<evidence type="ECO:0000313" key="8">
    <source>
        <dbReference type="Proteomes" id="UP000683000"/>
    </source>
</evidence>
<dbReference type="EMBL" id="JAGFBS010000041">
    <property type="protein sequence ID" value="KAG6371011.1"/>
    <property type="molecule type" value="Genomic_DNA"/>
</dbReference>
<comment type="subcellular location">
    <subcellularLocation>
        <location evidence="1">Membrane</location>
        <topology evidence="1">Multi-pass membrane protein</topology>
    </subcellularLocation>
</comment>
<evidence type="ECO:0000313" key="7">
    <source>
        <dbReference type="EMBL" id="KAG6371011.1"/>
    </source>
</evidence>
<proteinExistence type="predicted"/>
<evidence type="ECO:0000256" key="6">
    <source>
        <dbReference type="ARBA" id="ARBA00022967"/>
    </source>
</evidence>
<keyword evidence="3" id="KW-0547">Nucleotide-binding</keyword>
<dbReference type="GO" id="GO:0019829">
    <property type="term" value="F:ATPase-coupled monoatomic cation transmembrane transporter activity"/>
    <property type="evidence" value="ECO:0007669"/>
    <property type="project" value="TreeGrafter"/>
</dbReference>
<dbReference type="GO" id="GO:0006874">
    <property type="term" value="P:intracellular calcium ion homeostasis"/>
    <property type="evidence" value="ECO:0007669"/>
    <property type="project" value="TreeGrafter"/>
</dbReference>
<dbReference type="Proteomes" id="UP000683000">
    <property type="component" value="Unassembled WGS sequence"/>
</dbReference>
<dbReference type="GO" id="GO:0005789">
    <property type="term" value="C:endoplasmic reticulum membrane"/>
    <property type="evidence" value="ECO:0007669"/>
    <property type="project" value="TreeGrafter"/>
</dbReference>
<keyword evidence="8" id="KW-1185">Reference proteome</keyword>
<gene>
    <name evidence="7" type="ORF">JVT61DRAFT_10732</name>
</gene>